<keyword evidence="4" id="KW-1185">Reference proteome</keyword>
<sequence length="526" mass="60941">MEKHTNLTFGEFAESVASSPQFCDPNLYLWNLTGDGLFYQVKGVKLKTRPAQCTDFVTIKTQLDLLSKLKITHYRFALNWSLLLPSGDLKSINGQVLRYYRCVISELLKLNIKSVVTLYYPTHRSLGLPGPLVQNGGWLNQSTVQAFRTYAEMCFRELGDLVKFWITINEPNRLSDIYNSGSNHTYQAAHNLLIAHASAWHVYDKQYRSMQHGQISLSLHSDWAEPANPFVDTHWEAAERFLQFEIAWFSDPIFKTGDYPAAMREYLDYKNSRGLSSSSLPYFTKEEKELVRGAADFYALNHFTTRFVNHESKNGSRYDFDQDVQFLQDITCLNSPSRSAVVPAGLRKILNWIRKRYGDLNIYITANGIDDQSLIDDGLRKYYIEKYVQEALKAYHIDKVNVRGYFAFKLADEKSKPRLGFFTHEAKAKASVPFYNRLISHNGFLLETANNICDQPEEEATCMFCLLLVQKKPLVFFGCCLCSTLILLLSIIVFHKRKRRKWYWSKNMEYMCVPVKSRHREVLHQI</sequence>
<protein>
    <submittedName>
        <fullName evidence="3">Beta-klotho isoform X1</fullName>
    </submittedName>
</protein>
<evidence type="ECO:0000313" key="4">
    <source>
        <dbReference type="Proteomes" id="UP001178461"/>
    </source>
</evidence>
<name>A0AA35KT22_9SAUR</name>
<dbReference type="PANTHER" id="PTHR10353">
    <property type="entry name" value="GLYCOSYL HYDROLASE"/>
    <property type="match status" value="1"/>
</dbReference>
<dbReference type="Proteomes" id="UP001178461">
    <property type="component" value="Chromosome 9"/>
</dbReference>
<dbReference type="InterPro" id="IPR017853">
    <property type="entry name" value="GH"/>
</dbReference>
<reference evidence="3" key="1">
    <citation type="submission" date="2022-12" db="EMBL/GenBank/DDBJ databases">
        <authorList>
            <person name="Alioto T."/>
            <person name="Alioto T."/>
            <person name="Gomez Garrido J."/>
        </authorList>
    </citation>
    <scope>NUCLEOTIDE SEQUENCE</scope>
</reference>
<feature type="transmembrane region" description="Helical" evidence="2">
    <location>
        <begin position="474"/>
        <end position="494"/>
    </location>
</feature>
<evidence type="ECO:0000256" key="2">
    <source>
        <dbReference type="SAM" id="Phobius"/>
    </source>
</evidence>
<proteinExistence type="inferred from homology"/>
<dbReference type="Pfam" id="PF00232">
    <property type="entry name" value="Glyco_hydro_1"/>
    <property type="match status" value="1"/>
</dbReference>
<dbReference type="GO" id="GO:0005975">
    <property type="term" value="P:carbohydrate metabolic process"/>
    <property type="evidence" value="ECO:0007669"/>
    <property type="project" value="InterPro"/>
</dbReference>
<dbReference type="AlphaFoldDB" id="A0AA35KT22"/>
<dbReference type="SUPFAM" id="SSF51445">
    <property type="entry name" value="(Trans)glycosidases"/>
    <property type="match status" value="1"/>
</dbReference>
<organism evidence="3 4">
    <name type="scientific">Podarcis lilfordi</name>
    <name type="common">Lilford's wall lizard</name>
    <dbReference type="NCBI Taxonomy" id="74358"/>
    <lineage>
        <taxon>Eukaryota</taxon>
        <taxon>Metazoa</taxon>
        <taxon>Chordata</taxon>
        <taxon>Craniata</taxon>
        <taxon>Vertebrata</taxon>
        <taxon>Euteleostomi</taxon>
        <taxon>Lepidosauria</taxon>
        <taxon>Squamata</taxon>
        <taxon>Bifurcata</taxon>
        <taxon>Unidentata</taxon>
        <taxon>Episquamata</taxon>
        <taxon>Laterata</taxon>
        <taxon>Lacertibaenia</taxon>
        <taxon>Lacertidae</taxon>
        <taxon>Podarcis</taxon>
    </lineage>
</organism>
<comment type="similarity">
    <text evidence="1">Belongs to the glycosyl hydrolase 1 family.</text>
</comment>
<dbReference type="InterPro" id="IPR001360">
    <property type="entry name" value="Glyco_hydro_1"/>
</dbReference>
<dbReference type="Gene3D" id="3.20.20.80">
    <property type="entry name" value="Glycosidases"/>
    <property type="match status" value="1"/>
</dbReference>
<dbReference type="PRINTS" id="PR00131">
    <property type="entry name" value="GLHYDRLASE1"/>
</dbReference>
<dbReference type="GO" id="GO:0004553">
    <property type="term" value="F:hydrolase activity, hydrolyzing O-glycosyl compounds"/>
    <property type="evidence" value="ECO:0007669"/>
    <property type="project" value="InterPro"/>
</dbReference>
<dbReference type="EMBL" id="OX395134">
    <property type="protein sequence ID" value="CAI5783795.1"/>
    <property type="molecule type" value="Genomic_DNA"/>
</dbReference>
<evidence type="ECO:0000256" key="1">
    <source>
        <dbReference type="RuleBase" id="RU003690"/>
    </source>
</evidence>
<accession>A0AA35KT22</accession>
<keyword evidence="2" id="KW-0812">Transmembrane</keyword>
<dbReference type="FunFam" id="3.20.20.80:FF:000042">
    <property type="entry name" value="Klotho"/>
    <property type="match status" value="1"/>
</dbReference>
<evidence type="ECO:0000313" key="3">
    <source>
        <dbReference type="EMBL" id="CAI5783795.1"/>
    </source>
</evidence>
<keyword evidence="2" id="KW-0472">Membrane</keyword>
<keyword evidence="2" id="KW-1133">Transmembrane helix</keyword>
<gene>
    <name evidence="3" type="ORF">PODLI_1B004542</name>
</gene>
<dbReference type="PANTHER" id="PTHR10353:SF68">
    <property type="entry name" value="BETA-KLOTHO"/>
    <property type="match status" value="1"/>
</dbReference>